<dbReference type="PROSITE" id="PS50850">
    <property type="entry name" value="MFS"/>
    <property type="match status" value="1"/>
</dbReference>
<feature type="transmembrane region" description="Helical" evidence="9">
    <location>
        <begin position="20"/>
        <end position="38"/>
    </location>
</feature>
<accession>A0A2S4L8V6</accession>
<proteinExistence type="inferred from homology"/>
<sequence>MGILRNVSLSKPAEEAGKSWPGIVIGFFVAFGGVLFGYDTGTISGIIAMPYWQDTFSTGYRNPSGHLDITTSQESAIVSILSAGTFFGALSSPLLGDYIGRRPALMVAAWVFNLGVIFQTASTSIPLFLAGRFFAGLGVGQVSALNRARTLCKGPVSDIVLSLAVPLYQSETAPKWIRGAIVGAYQLAITIGLLLAAVVNNATSERMDTGSYRIPIAVQFAWSLVLFIGMIFLPETPRYLVRRGNPKKAMRSLGIIRRLPADHPAIQQEFDEIKASHEYELSIGKSSYLDCFKPPILKRQFTGMALQALQQLTGINFIFYYGTKYFQNSGVSSGFVIQMITSAINVVSTIPGLYAIDKWGRRPLLFWGAVGMCVSQFIVAMTGTLSSGQHPDGVIYVTNLAGQKAAVAFSCIYIFFFASTWGPLAWVVTGEIFPLKCRARSLSMTTATNWLFNWAIAYSTPYLVNFGPGFANLQSRIFFIWFGCCFICIAFVYFFIYETNGLTLEEIDLLYAEVKSARMSTKWRPDDTWVHRQSVAYQGAGGDDKAVNGDGLIDASHYEKNVEA</sequence>
<dbReference type="Pfam" id="PF00083">
    <property type="entry name" value="Sugar_tr"/>
    <property type="match status" value="2"/>
</dbReference>
<organism evidence="11 12">
    <name type="scientific">Tolypocladium paradoxum</name>
    <dbReference type="NCBI Taxonomy" id="94208"/>
    <lineage>
        <taxon>Eukaryota</taxon>
        <taxon>Fungi</taxon>
        <taxon>Dikarya</taxon>
        <taxon>Ascomycota</taxon>
        <taxon>Pezizomycotina</taxon>
        <taxon>Sordariomycetes</taxon>
        <taxon>Hypocreomycetidae</taxon>
        <taxon>Hypocreales</taxon>
        <taxon>Ophiocordycipitaceae</taxon>
        <taxon>Tolypocladium</taxon>
    </lineage>
</organism>
<keyword evidence="11" id="KW-0762">Sugar transport</keyword>
<feature type="domain" description="Major facilitator superfamily (MFS) profile" evidence="10">
    <location>
        <begin position="25"/>
        <end position="500"/>
    </location>
</feature>
<dbReference type="NCBIfam" id="TIGR00879">
    <property type="entry name" value="SP"/>
    <property type="match status" value="1"/>
</dbReference>
<dbReference type="InterPro" id="IPR050360">
    <property type="entry name" value="MFS_Sugar_Transporters"/>
</dbReference>
<dbReference type="PANTHER" id="PTHR48022:SF17">
    <property type="entry name" value="HEXOSE TRANSPORTER"/>
    <property type="match status" value="1"/>
</dbReference>
<dbReference type="InterPro" id="IPR003663">
    <property type="entry name" value="Sugar/inositol_transpt"/>
</dbReference>
<dbReference type="InterPro" id="IPR005828">
    <property type="entry name" value="MFS_sugar_transport-like"/>
</dbReference>
<feature type="transmembrane region" description="Helical" evidence="9">
    <location>
        <begin position="76"/>
        <end position="95"/>
    </location>
</feature>
<evidence type="ECO:0000256" key="5">
    <source>
        <dbReference type="ARBA" id="ARBA00022989"/>
    </source>
</evidence>
<dbReference type="InterPro" id="IPR020846">
    <property type="entry name" value="MFS_dom"/>
</dbReference>
<dbReference type="GO" id="GO:0010255">
    <property type="term" value="P:glucose mediated signaling pathway"/>
    <property type="evidence" value="ECO:0007669"/>
    <property type="project" value="UniProtKB-ARBA"/>
</dbReference>
<reference evidence="11 12" key="1">
    <citation type="submission" date="2018-01" db="EMBL/GenBank/DDBJ databases">
        <title>Harnessing the power of phylogenomics to disentangle the directionality and signatures of interkingdom host jumping in the parasitic fungal genus Tolypocladium.</title>
        <authorList>
            <person name="Quandt C.A."/>
            <person name="Patterson W."/>
            <person name="Spatafora J.W."/>
        </authorList>
    </citation>
    <scope>NUCLEOTIDE SEQUENCE [LARGE SCALE GENOMIC DNA]</scope>
    <source>
        <strain evidence="11 12">NRBC 100945</strain>
    </source>
</reference>
<dbReference type="PROSITE" id="PS00216">
    <property type="entry name" value="SUGAR_TRANSPORT_1"/>
    <property type="match status" value="1"/>
</dbReference>
<keyword evidence="5 9" id="KW-1133">Transmembrane helix</keyword>
<comment type="subcellular location">
    <subcellularLocation>
        <location evidence="1">Membrane</location>
        <topology evidence="1">Multi-pass membrane protein</topology>
    </subcellularLocation>
</comment>
<evidence type="ECO:0000259" key="10">
    <source>
        <dbReference type="PROSITE" id="PS50850"/>
    </source>
</evidence>
<dbReference type="FunFam" id="1.20.1250.20:FF:000115">
    <property type="entry name" value="High-affinity glucose transporter"/>
    <property type="match status" value="1"/>
</dbReference>
<evidence type="ECO:0000256" key="1">
    <source>
        <dbReference type="ARBA" id="ARBA00004141"/>
    </source>
</evidence>
<evidence type="ECO:0000256" key="2">
    <source>
        <dbReference type="ARBA" id="ARBA00010992"/>
    </source>
</evidence>
<dbReference type="GO" id="GO:0005536">
    <property type="term" value="F:D-glucose binding"/>
    <property type="evidence" value="ECO:0007669"/>
    <property type="project" value="UniProtKB-ARBA"/>
</dbReference>
<keyword evidence="4 9" id="KW-0812">Transmembrane</keyword>
<comment type="similarity">
    <text evidence="2 8">Belongs to the major facilitator superfamily. Sugar transporter (TC 2.A.1.1) family.</text>
</comment>
<evidence type="ECO:0000256" key="6">
    <source>
        <dbReference type="ARBA" id="ARBA00023136"/>
    </source>
</evidence>
<comment type="caution">
    <text evidence="11">The sequence shown here is derived from an EMBL/GenBank/DDBJ whole genome shotgun (WGS) entry which is preliminary data.</text>
</comment>
<dbReference type="InterPro" id="IPR036259">
    <property type="entry name" value="MFS_trans_sf"/>
</dbReference>
<feature type="transmembrane region" description="Helical" evidence="9">
    <location>
        <begin position="176"/>
        <end position="200"/>
    </location>
</feature>
<evidence type="ECO:0000256" key="7">
    <source>
        <dbReference type="ARBA" id="ARBA00023180"/>
    </source>
</evidence>
<dbReference type="EMBL" id="PKSG01000095">
    <property type="protein sequence ID" value="POR38849.1"/>
    <property type="molecule type" value="Genomic_DNA"/>
</dbReference>
<dbReference type="OrthoDB" id="5141738at2759"/>
<dbReference type="Proteomes" id="UP000237481">
    <property type="component" value="Unassembled WGS sequence"/>
</dbReference>
<feature type="transmembrane region" description="Helical" evidence="9">
    <location>
        <begin position="107"/>
        <end position="129"/>
    </location>
</feature>
<feature type="transmembrane region" description="Helical" evidence="9">
    <location>
        <begin position="212"/>
        <end position="233"/>
    </location>
</feature>
<dbReference type="Gene3D" id="1.20.1250.20">
    <property type="entry name" value="MFS general substrate transporter like domains"/>
    <property type="match status" value="1"/>
</dbReference>
<feature type="transmembrane region" description="Helical" evidence="9">
    <location>
        <begin position="450"/>
        <end position="471"/>
    </location>
</feature>
<gene>
    <name evidence="11" type="ORF">TPAR_00932</name>
</gene>
<evidence type="ECO:0000256" key="3">
    <source>
        <dbReference type="ARBA" id="ARBA00022448"/>
    </source>
</evidence>
<dbReference type="AlphaFoldDB" id="A0A2S4L8V6"/>
<keyword evidence="7" id="KW-0325">Glycoprotein</keyword>
<dbReference type="PANTHER" id="PTHR48022">
    <property type="entry name" value="PLASTIDIC GLUCOSE TRANSPORTER 4"/>
    <property type="match status" value="1"/>
</dbReference>
<protein>
    <submittedName>
        <fullName evidence="11">Glucose transporter rco-3</fullName>
    </submittedName>
</protein>
<evidence type="ECO:0000313" key="11">
    <source>
        <dbReference type="EMBL" id="POR38849.1"/>
    </source>
</evidence>
<feature type="transmembrane region" description="Helical" evidence="9">
    <location>
        <begin position="477"/>
        <end position="496"/>
    </location>
</feature>
<feature type="transmembrane region" description="Helical" evidence="9">
    <location>
        <begin position="335"/>
        <end position="357"/>
    </location>
</feature>
<evidence type="ECO:0000256" key="8">
    <source>
        <dbReference type="RuleBase" id="RU003346"/>
    </source>
</evidence>
<feature type="transmembrane region" description="Helical" evidence="9">
    <location>
        <begin position="405"/>
        <end position="429"/>
    </location>
</feature>
<dbReference type="GO" id="GO:0005886">
    <property type="term" value="C:plasma membrane"/>
    <property type="evidence" value="ECO:0007669"/>
    <property type="project" value="UniProtKB-ARBA"/>
</dbReference>
<keyword evidence="12" id="KW-1185">Reference proteome</keyword>
<evidence type="ECO:0000256" key="9">
    <source>
        <dbReference type="SAM" id="Phobius"/>
    </source>
</evidence>
<dbReference type="InterPro" id="IPR005829">
    <property type="entry name" value="Sugar_transporter_CS"/>
</dbReference>
<dbReference type="SUPFAM" id="SSF103473">
    <property type="entry name" value="MFS general substrate transporter"/>
    <property type="match status" value="1"/>
</dbReference>
<keyword evidence="6 9" id="KW-0472">Membrane</keyword>
<keyword evidence="3 8" id="KW-0813">Transport</keyword>
<dbReference type="GO" id="GO:0005351">
    <property type="term" value="F:carbohydrate:proton symporter activity"/>
    <property type="evidence" value="ECO:0007669"/>
    <property type="project" value="TreeGrafter"/>
</dbReference>
<name>A0A2S4L8V6_9HYPO</name>
<dbReference type="PRINTS" id="PR00171">
    <property type="entry name" value="SUGRTRNSPORT"/>
</dbReference>
<feature type="transmembrane region" description="Helical" evidence="9">
    <location>
        <begin position="364"/>
        <end position="385"/>
    </location>
</feature>
<dbReference type="STRING" id="94208.A0A2S4L8V6"/>
<evidence type="ECO:0000256" key="4">
    <source>
        <dbReference type="ARBA" id="ARBA00022692"/>
    </source>
</evidence>
<dbReference type="CDD" id="cd17356">
    <property type="entry name" value="MFS_HXT"/>
    <property type="match status" value="1"/>
</dbReference>
<evidence type="ECO:0000313" key="12">
    <source>
        <dbReference type="Proteomes" id="UP000237481"/>
    </source>
</evidence>